<reference evidence="2 3" key="1">
    <citation type="submission" date="2017-07" db="EMBL/GenBank/DDBJ databases">
        <title>Acidovorax KNDSW TSA 6 genome sequence and assembly.</title>
        <authorList>
            <person name="Mayilraj S."/>
        </authorList>
    </citation>
    <scope>NUCLEOTIDE SEQUENCE [LARGE SCALE GENOMIC DNA]</scope>
    <source>
        <strain evidence="2 3">KNDSW-TSA6</strain>
    </source>
</reference>
<protein>
    <submittedName>
        <fullName evidence="2">LLM class flavin-dependent oxidoreductase</fullName>
    </submittedName>
</protein>
<dbReference type="InterPro" id="IPR036661">
    <property type="entry name" value="Luciferase-like_sf"/>
</dbReference>
<evidence type="ECO:0000259" key="1">
    <source>
        <dbReference type="Pfam" id="PF00296"/>
    </source>
</evidence>
<dbReference type="PANTHER" id="PTHR30137">
    <property type="entry name" value="LUCIFERASE-LIKE MONOOXYGENASE"/>
    <property type="match status" value="1"/>
</dbReference>
<dbReference type="Pfam" id="PF00296">
    <property type="entry name" value="Bac_luciferase"/>
    <property type="match status" value="1"/>
</dbReference>
<keyword evidence="3" id="KW-1185">Reference proteome</keyword>
<name>A0A235ERQ8_9BURK</name>
<dbReference type="OrthoDB" id="7055978at2"/>
<gene>
    <name evidence="2" type="ORF">CBY09_05205</name>
</gene>
<dbReference type="PANTHER" id="PTHR30137:SF15">
    <property type="entry name" value="BLL6902 PROTEIN"/>
    <property type="match status" value="1"/>
</dbReference>
<dbReference type="RefSeq" id="WP_094287126.1">
    <property type="nucleotide sequence ID" value="NZ_NOIG01000004.1"/>
</dbReference>
<proteinExistence type="predicted"/>
<organism evidence="2 3">
    <name type="scientific">Acidovorax kalamii</name>
    <dbReference type="NCBI Taxonomy" id="2004485"/>
    <lineage>
        <taxon>Bacteria</taxon>
        <taxon>Pseudomonadati</taxon>
        <taxon>Pseudomonadota</taxon>
        <taxon>Betaproteobacteria</taxon>
        <taxon>Burkholderiales</taxon>
        <taxon>Comamonadaceae</taxon>
        <taxon>Acidovorax</taxon>
    </lineage>
</organism>
<evidence type="ECO:0000313" key="3">
    <source>
        <dbReference type="Proteomes" id="UP000215441"/>
    </source>
</evidence>
<evidence type="ECO:0000313" key="2">
    <source>
        <dbReference type="EMBL" id="OYD51227.1"/>
    </source>
</evidence>
<dbReference type="Gene3D" id="3.20.20.30">
    <property type="entry name" value="Luciferase-like domain"/>
    <property type="match status" value="1"/>
</dbReference>
<dbReference type="InterPro" id="IPR011251">
    <property type="entry name" value="Luciferase-like_dom"/>
</dbReference>
<dbReference type="AlphaFoldDB" id="A0A235ERQ8"/>
<dbReference type="EMBL" id="NOIG01000004">
    <property type="protein sequence ID" value="OYD51227.1"/>
    <property type="molecule type" value="Genomic_DNA"/>
</dbReference>
<dbReference type="GO" id="GO:0016705">
    <property type="term" value="F:oxidoreductase activity, acting on paired donors, with incorporation or reduction of molecular oxygen"/>
    <property type="evidence" value="ECO:0007669"/>
    <property type="project" value="InterPro"/>
</dbReference>
<sequence length="361" mass="39398">MAIAHLAFLTPGNYAEDSPYQGLEDTLRLFEQGEALGYQGAWVRQRHLERAVSSATTLLAAATQRTRRIALGTAVIQMGYENPFRLAEDLATVDVLSHGRLQVGLSAGAPPYGPLLGGRLFDGDAQGIDFSHARVERLRSNLRGDFFGDDDFFVESPAGRHRPRVQPHATGLVERLWYGGGSLKSAQWAGAQGYHLLIGNLNRGEQTDNFFEAQRSQLDLFHASWSAPYAPRVALGRVIVPLDSADTATRARYRAWAALRVPRTLGPQGDRRTLFARDLVGTSDEILESLRQDPILPSVQELRLELPYDFTGVEYAQILSDTARYIAPALGWSPAQAVEAAGHGVPRAAATSRPSSITAIA</sequence>
<feature type="domain" description="Luciferase-like" evidence="1">
    <location>
        <begin position="8"/>
        <end position="259"/>
    </location>
</feature>
<accession>A0A235ERQ8</accession>
<dbReference type="Proteomes" id="UP000215441">
    <property type="component" value="Unassembled WGS sequence"/>
</dbReference>
<comment type="caution">
    <text evidence="2">The sequence shown here is derived from an EMBL/GenBank/DDBJ whole genome shotgun (WGS) entry which is preliminary data.</text>
</comment>
<dbReference type="SUPFAM" id="SSF51679">
    <property type="entry name" value="Bacterial luciferase-like"/>
    <property type="match status" value="1"/>
</dbReference>
<dbReference type="InterPro" id="IPR050766">
    <property type="entry name" value="Bact_Lucif_Oxidored"/>
</dbReference>
<dbReference type="GO" id="GO:0005829">
    <property type="term" value="C:cytosol"/>
    <property type="evidence" value="ECO:0007669"/>
    <property type="project" value="TreeGrafter"/>
</dbReference>